<evidence type="ECO:0000313" key="3">
    <source>
        <dbReference type="Proteomes" id="UP000472269"/>
    </source>
</evidence>
<reference evidence="2" key="1">
    <citation type="submission" date="2025-08" db="UniProtKB">
        <authorList>
            <consortium name="Ensembl"/>
        </authorList>
    </citation>
    <scope>IDENTIFICATION</scope>
</reference>
<keyword evidence="3" id="KW-1185">Reference proteome</keyword>
<accession>A0A663MIL5</accession>
<dbReference type="OMA" id="MFAWRCL"/>
<proteinExistence type="predicted"/>
<protein>
    <submittedName>
        <fullName evidence="2">Uncharacterized protein</fullName>
    </submittedName>
</protein>
<evidence type="ECO:0000256" key="1">
    <source>
        <dbReference type="SAM" id="SignalP"/>
    </source>
</evidence>
<feature type="signal peptide" evidence="1">
    <location>
        <begin position="1"/>
        <end position="21"/>
    </location>
</feature>
<reference evidence="2" key="2">
    <citation type="submission" date="2025-09" db="UniProtKB">
        <authorList>
            <consortium name="Ensembl"/>
        </authorList>
    </citation>
    <scope>IDENTIFICATION</scope>
</reference>
<organism evidence="2 3">
    <name type="scientific">Athene cunicularia</name>
    <name type="common">Burrowing owl</name>
    <name type="synonym">Speotyto cunicularia</name>
    <dbReference type="NCBI Taxonomy" id="194338"/>
    <lineage>
        <taxon>Eukaryota</taxon>
        <taxon>Metazoa</taxon>
        <taxon>Chordata</taxon>
        <taxon>Craniata</taxon>
        <taxon>Vertebrata</taxon>
        <taxon>Euteleostomi</taxon>
        <taxon>Archelosauria</taxon>
        <taxon>Archosauria</taxon>
        <taxon>Dinosauria</taxon>
        <taxon>Saurischia</taxon>
        <taxon>Theropoda</taxon>
        <taxon>Coelurosauria</taxon>
        <taxon>Aves</taxon>
        <taxon>Neognathae</taxon>
        <taxon>Neoaves</taxon>
        <taxon>Telluraves</taxon>
        <taxon>Strigiformes</taxon>
        <taxon>Strigidae</taxon>
        <taxon>Athene</taxon>
    </lineage>
</organism>
<sequence length="58" mass="6322">MFAWRCLILWAVLVTAALSAARPAPTLPDQGKTSKALRAWVGRERLPTASASAVLFWP</sequence>
<dbReference type="AlphaFoldDB" id="A0A663MIL5"/>
<dbReference type="Proteomes" id="UP000472269">
    <property type="component" value="Unplaced"/>
</dbReference>
<feature type="chain" id="PRO_5025673454" evidence="1">
    <location>
        <begin position="22"/>
        <end position="58"/>
    </location>
</feature>
<keyword evidence="1" id="KW-0732">Signal</keyword>
<evidence type="ECO:0000313" key="2">
    <source>
        <dbReference type="Ensembl" id="ENSACUP00000011551.1"/>
    </source>
</evidence>
<name>A0A663MIL5_ATHCN</name>
<dbReference type="Ensembl" id="ENSACUT00000012313.1">
    <property type="protein sequence ID" value="ENSACUP00000011551.1"/>
    <property type="gene ID" value="ENSACUG00000007771.1"/>
</dbReference>